<name>A0A2G2VWR2_CAPBA</name>
<feature type="compositionally biased region" description="Polar residues" evidence="1">
    <location>
        <begin position="131"/>
        <end position="166"/>
    </location>
</feature>
<organism evidence="2 3">
    <name type="scientific">Capsicum baccatum</name>
    <name type="common">Peruvian pepper</name>
    <dbReference type="NCBI Taxonomy" id="33114"/>
    <lineage>
        <taxon>Eukaryota</taxon>
        <taxon>Viridiplantae</taxon>
        <taxon>Streptophyta</taxon>
        <taxon>Embryophyta</taxon>
        <taxon>Tracheophyta</taxon>
        <taxon>Spermatophyta</taxon>
        <taxon>Magnoliopsida</taxon>
        <taxon>eudicotyledons</taxon>
        <taxon>Gunneridae</taxon>
        <taxon>Pentapetalae</taxon>
        <taxon>asterids</taxon>
        <taxon>lamiids</taxon>
        <taxon>Solanales</taxon>
        <taxon>Solanaceae</taxon>
        <taxon>Solanoideae</taxon>
        <taxon>Capsiceae</taxon>
        <taxon>Capsicum</taxon>
    </lineage>
</organism>
<keyword evidence="3" id="KW-1185">Reference proteome</keyword>
<gene>
    <name evidence="2" type="ORF">CQW23_21000</name>
</gene>
<reference evidence="3" key="2">
    <citation type="journal article" date="2017" name="J. Anim. Genet.">
        <title>Multiple reference genome sequences of hot pepper reveal the massive evolution of plant disease resistance genes by retroduplication.</title>
        <authorList>
            <person name="Kim S."/>
            <person name="Park J."/>
            <person name="Yeom S.-I."/>
            <person name="Kim Y.-M."/>
            <person name="Seo E."/>
            <person name="Kim K.-T."/>
            <person name="Kim M.-S."/>
            <person name="Lee J.M."/>
            <person name="Cheong K."/>
            <person name="Shin H.-S."/>
            <person name="Kim S.-B."/>
            <person name="Han K."/>
            <person name="Lee J."/>
            <person name="Park M."/>
            <person name="Lee H.-A."/>
            <person name="Lee H.-Y."/>
            <person name="Lee Y."/>
            <person name="Oh S."/>
            <person name="Lee J.H."/>
            <person name="Choi E."/>
            <person name="Choi E."/>
            <person name="Lee S.E."/>
            <person name="Jeon J."/>
            <person name="Kim H."/>
            <person name="Choi G."/>
            <person name="Song H."/>
            <person name="Lee J."/>
            <person name="Lee S.-C."/>
            <person name="Kwon J.-K."/>
            <person name="Lee H.-Y."/>
            <person name="Koo N."/>
            <person name="Hong Y."/>
            <person name="Kim R.W."/>
            <person name="Kang W.-H."/>
            <person name="Huh J.H."/>
            <person name="Kang B.-C."/>
            <person name="Yang T.-J."/>
            <person name="Lee Y.-H."/>
            <person name="Bennetzen J.L."/>
            <person name="Choi D."/>
        </authorList>
    </citation>
    <scope>NUCLEOTIDE SEQUENCE [LARGE SCALE GENOMIC DNA]</scope>
    <source>
        <strain evidence="3">cv. PBC81</strain>
    </source>
</reference>
<dbReference type="PANTHER" id="PTHR36407:SF1">
    <property type="entry name" value="MEDIATOR-ASSOCIATED PROTEIN 2"/>
    <property type="match status" value="1"/>
</dbReference>
<comment type="caution">
    <text evidence="2">The sequence shown here is derived from an EMBL/GenBank/DDBJ whole genome shotgun (WGS) entry which is preliminary data.</text>
</comment>
<proteinExistence type="predicted"/>
<sequence length="218" mass="24278">MDAPNELSYKPPPEFEEVKKDSLIHLDITDSTELWLIQWPFNQHPVLDGQEVSLKPHHDGHMGSFEDSSGKYSKSYDVVSCRAQDPDAVVFLSSESETKIAGKISRRVSLVHYPEPSELKQNSINLKQMMAQRSSATTLTNSSRRFATPTQSTRTRSIMQTGSSSKSTKRKHSDGLPAKPNDQAVQDSGKSGHSALTSSGSFDQSKDQKSKKKRKIDR</sequence>
<evidence type="ECO:0000313" key="3">
    <source>
        <dbReference type="Proteomes" id="UP000224567"/>
    </source>
</evidence>
<dbReference type="Gene3D" id="6.20.250.70">
    <property type="match status" value="1"/>
</dbReference>
<evidence type="ECO:0000256" key="1">
    <source>
        <dbReference type="SAM" id="MobiDB-lite"/>
    </source>
</evidence>
<protein>
    <recommendedName>
        <fullName evidence="4">Mediator-associated protein 2</fullName>
    </recommendedName>
</protein>
<dbReference type="PANTHER" id="PTHR36407">
    <property type="entry name" value="MEDIATOR-ASSOCIATED PROTEIN 2"/>
    <property type="match status" value="1"/>
</dbReference>
<dbReference type="EMBL" id="MLFT02000009">
    <property type="protein sequence ID" value="PHT37427.1"/>
    <property type="molecule type" value="Genomic_DNA"/>
</dbReference>
<dbReference type="AlphaFoldDB" id="A0A2G2VWR2"/>
<feature type="region of interest" description="Disordered" evidence="1">
    <location>
        <begin position="131"/>
        <end position="218"/>
    </location>
</feature>
<dbReference type="InterPro" id="IPR038823">
    <property type="entry name" value="MED2_plant"/>
</dbReference>
<evidence type="ECO:0008006" key="4">
    <source>
        <dbReference type="Google" id="ProtNLM"/>
    </source>
</evidence>
<feature type="compositionally biased region" description="Polar residues" evidence="1">
    <location>
        <begin position="183"/>
        <end position="197"/>
    </location>
</feature>
<reference evidence="2 3" key="1">
    <citation type="journal article" date="2017" name="Genome Biol.">
        <title>New reference genome sequences of hot pepper reveal the massive evolution of plant disease-resistance genes by retroduplication.</title>
        <authorList>
            <person name="Kim S."/>
            <person name="Park J."/>
            <person name="Yeom S.I."/>
            <person name="Kim Y.M."/>
            <person name="Seo E."/>
            <person name="Kim K.T."/>
            <person name="Kim M.S."/>
            <person name="Lee J.M."/>
            <person name="Cheong K."/>
            <person name="Shin H.S."/>
            <person name="Kim S.B."/>
            <person name="Han K."/>
            <person name="Lee J."/>
            <person name="Park M."/>
            <person name="Lee H.A."/>
            <person name="Lee H.Y."/>
            <person name="Lee Y."/>
            <person name="Oh S."/>
            <person name="Lee J.H."/>
            <person name="Choi E."/>
            <person name="Choi E."/>
            <person name="Lee S.E."/>
            <person name="Jeon J."/>
            <person name="Kim H."/>
            <person name="Choi G."/>
            <person name="Song H."/>
            <person name="Lee J."/>
            <person name="Lee S.C."/>
            <person name="Kwon J.K."/>
            <person name="Lee H.Y."/>
            <person name="Koo N."/>
            <person name="Hong Y."/>
            <person name="Kim R.W."/>
            <person name="Kang W.H."/>
            <person name="Huh J.H."/>
            <person name="Kang B.C."/>
            <person name="Yang T.J."/>
            <person name="Lee Y.H."/>
            <person name="Bennetzen J.L."/>
            <person name="Choi D."/>
        </authorList>
    </citation>
    <scope>NUCLEOTIDE SEQUENCE [LARGE SCALE GENOMIC DNA]</scope>
    <source>
        <strain evidence="3">cv. PBC81</strain>
    </source>
</reference>
<evidence type="ECO:0000313" key="2">
    <source>
        <dbReference type="EMBL" id="PHT37427.1"/>
    </source>
</evidence>
<feature type="compositionally biased region" description="Basic residues" evidence="1">
    <location>
        <begin position="209"/>
        <end position="218"/>
    </location>
</feature>
<accession>A0A2G2VWR2</accession>
<dbReference type="OrthoDB" id="1892825at2759"/>
<dbReference type="Proteomes" id="UP000224567">
    <property type="component" value="Unassembled WGS sequence"/>
</dbReference>
<dbReference type="STRING" id="33114.A0A2G2VWR2"/>